<evidence type="ECO:0000313" key="2">
    <source>
        <dbReference type="EMBL" id="CAG7897841.1"/>
    </source>
</evidence>
<gene>
    <name evidence="3" type="ORF">BRAA08T33316Z</name>
    <name evidence="2" type="ORF">BRAPAZ1V2_A08P15070.2</name>
</gene>
<feature type="non-terminal residue" evidence="3">
    <location>
        <position position="69"/>
    </location>
</feature>
<dbReference type="EMBL" id="LR031575">
    <property type="protein sequence ID" value="VDD03968.1"/>
    <property type="molecule type" value="Genomic_DNA"/>
</dbReference>
<sequence length="69" mass="7418">MFLTTASSSLHSSICFLLYCNVFGFVAEAGIALGELQSLVDLNDFISMATIFLIDVLSVTPTLISQKKA</sequence>
<accession>A0A3P6BN34</accession>
<feature type="transmembrane region" description="Helical" evidence="1">
    <location>
        <begin position="45"/>
        <end position="64"/>
    </location>
</feature>
<dbReference type="Proteomes" id="UP000694005">
    <property type="component" value="Chromosome A08"/>
</dbReference>
<reference evidence="3" key="1">
    <citation type="submission" date="2018-11" db="EMBL/GenBank/DDBJ databases">
        <authorList>
            <consortium name="Genoscope - CEA"/>
            <person name="William W."/>
        </authorList>
    </citation>
    <scope>NUCLEOTIDE SEQUENCE</scope>
</reference>
<keyword evidence="1" id="KW-0472">Membrane</keyword>
<organism evidence="3">
    <name type="scientific">Brassica campestris</name>
    <name type="common">Field mustard</name>
    <dbReference type="NCBI Taxonomy" id="3711"/>
    <lineage>
        <taxon>Eukaryota</taxon>
        <taxon>Viridiplantae</taxon>
        <taxon>Streptophyta</taxon>
        <taxon>Embryophyta</taxon>
        <taxon>Tracheophyta</taxon>
        <taxon>Spermatophyta</taxon>
        <taxon>Magnoliopsida</taxon>
        <taxon>eudicotyledons</taxon>
        <taxon>Gunneridae</taxon>
        <taxon>Pentapetalae</taxon>
        <taxon>rosids</taxon>
        <taxon>malvids</taxon>
        <taxon>Brassicales</taxon>
        <taxon>Brassicaceae</taxon>
        <taxon>Brassiceae</taxon>
        <taxon>Brassica</taxon>
    </lineage>
</organism>
<evidence type="ECO:0000313" key="3">
    <source>
        <dbReference type="EMBL" id="VDD03968.1"/>
    </source>
</evidence>
<protein>
    <submittedName>
        <fullName evidence="2">Uncharacterized protein</fullName>
    </submittedName>
</protein>
<keyword evidence="1" id="KW-0812">Transmembrane</keyword>
<keyword evidence="1" id="KW-1133">Transmembrane helix</keyword>
<dbReference type="EMBL" id="LS974624">
    <property type="protein sequence ID" value="CAG7897841.1"/>
    <property type="molecule type" value="Genomic_DNA"/>
</dbReference>
<proteinExistence type="predicted"/>
<dbReference type="Gramene" id="A08p15070.2_BraZ1">
    <property type="protein sequence ID" value="A08p15070.2_BraZ1.CDS"/>
    <property type="gene ID" value="A08g15070.2_BraZ1"/>
</dbReference>
<feature type="transmembrane region" description="Helical" evidence="1">
    <location>
        <begin position="12"/>
        <end position="33"/>
    </location>
</feature>
<evidence type="ECO:0000256" key="1">
    <source>
        <dbReference type="SAM" id="Phobius"/>
    </source>
</evidence>
<dbReference type="AlphaFoldDB" id="A0A3P6BN34"/>
<name>A0A3P6BN34_BRACM</name>